<proteinExistence type="inferred from homology"/>
<comment type="caution">
    <text evidence="11">The sequence shown here is derived from an EMBL/GenBank/DDBJ whole genome shotgun (WGS) entry which is preliminary data.</text>
</comment>
<evidence type="ECO:0000256" key="7">
    <source>
        <dbReference type="ARBA" id="ARBA00023277"/>
    </source>
</evidence>
<dbReference type="Proteomes" id="UP000034696">
    <property type="component" value="Unassembled WGS sequence"/>
</dbReference>
<dbReference type="SUPFAM" id="SSF54197">
    <property type="entry name" value="HIT-like"/>
    <property type="match status" value="2"/>
</dbReference>
<name>A0A0G1PIH4_9BACT</name>
<feature type="active site" description="Tele-UMP-histidine intermediate" evidence="8">
    <location>
        <position position="146"/>
    </location>
</feature>
<evidence type="ECO:0000259" key="10">
    <source>
        <dbReference type="Pfam" id="PF02744"/>
    </source>
</evidence>
<evidence type="ECO:0000256" key="8">
    <source>
        <dbReference type="PIRSR" id="PIRSR000808-1"/>
    </source>
</evidence>
<sequence>MASEFRKDIVSGEWLLVAGGLKKKPNFFAVKKAKPAPKKNCPFENLSSEFVTAIPNKFPILTPHKICPMPIAEGPYQKMGGIGFQEVLITRDHNRSLGFMTQREIQLVIEAYLQRYSALKAEKCIEYILIFHNHGPSSGATVAHPHSQILALPIIPLDVFRSLSGSTRYFHKHKKCVHCVLLKKEFKDKKRIIFKNDLFVAISPYASHVSFETRIYPLRHNSNFEEMSDDEKISLSDIMKVVFAKVKNGMNNPDYNFFIHTAPAKVKDVSHYHWHMEILPRTNIWGGLELGSGMEVIKVPPEEATSILKKARYD</sequence>
<evidence type="ECO:0000256" key="4">
    <source>
        <dbReference type="ARBA" id="ARBA00022695"/>
    </source>
</evidence>
<dbReference type="InterPro" id="IPR036265">
    <property type="entry name" value="HIT-like_sf"/>
</dbReference>
<evidence type="ECO:0000256" key="5">
    <source>
        <dbReference type="ARBA" id="ARBA00022723"/>
    </source>
</evidence>
<reference evidence="11 12" key="1">
    <citation type="journal article" date="2015" name="Nature">
        <title>rRNA introns, odd ribosomes, and small enigmatic genomes across a large radiation of phyla.</title>
        <authorList>
            <person name="Brown C.T."/>
            <person name="Hug L.A."/>
            <person name="Thomas B.C."/>
            <person name="Sharon I."/>
            <person name="Castelle C.J."/>
            <person name="Singh A."/>
            <person name="Wilkins M.J."/>
            <person name="Williams K.H."/>
            <person name="Banfield J.F."/>
        </authorList>
    </citation>
    <scope>NUCLEOTIDE SEQUENCE [LARGE SCALE GENOMIC DNA]</scope>
</reference>
<dbReference type="PIRSF" id="PIRSF000808">
    <property type="entry name" value="GalT"/>
    <property type="match status" value="1"/>
</dbReference>
<dbReference type="InterPro" id="IPR005849">
    <property type="entry name" value="GalP_Utransf_N"/>
</dbReference>
<dbReference type="PANTHER" id="PTHR42763">
    <property type="entry name" value="ADP-GLUCOSE PHOSPHORYLASE"/>
    <property type="match status" value="1"/>
</dbReference>
<dbReference type="GO" id="GO:0008108">
    <property type="term" value="F:UDP-glucose:hexose-1-phosphate uridylyltransferase activity"/>
    <property type="evidence" value="ECO:0007669"/>
    <property type="project" value="InterPro"/>
</dbReference>
<dbReference type="InterPro" id="IPR001937">
    <property type="entry name" value="GalP_UDPtransf1"/>
</dbReference>
<comment type="cofactor">
    <cofactor evidence="1">
        <name>Zn(2+)</name>
        <dbReference type="ChEBI" id="CHEBI:29105"/>
    </cofactor>
</comment>
<comment type="similarity">
    <text evidence="2">Belongs to the galactose-1-phosphate uridylyltransferase type 1 family.</text>
</comment>
<keyword evidence="5" id="KW-0479">Metal-binding</keyword>
<dbReference type="InterPro" id="IPR005850">
    <property type="entry name" value="GalP_Utransf_C"/>
</dbReference>
<organism evidence="11 12">
    <name type="scientific">Candidatus Giovannonibacteria bacterium GW2011_GWA2_45_21</name>
    <dbReference type="NCBI Taxonomy" id="1618649"/>
    <lineage>
        <taxon>Bacteria</taxon>
        <taxon>Candidatus Giovannoniibacteriota</taxon>
    </lineage>
</organism>
<dbReference type="PANTHER" id="PTHR42763:SF2">
    <property type="entry name" value="ADP-GLUCOSE PHOSPHORYLASE"/>
    <property type="match status" value="1"/>
</dbReference>
<dbReference type="GO" id="GO:0008270">
    <property type="term" value="F:zinc ion binding"/>
    <property type="evidence" value="ECO:0007669"/>
    <property type="project" value="InterPro"/>
</dbReference>
<evidence type="ECO:0000313" key="11">
    <source>
        <dbReference type="EMBL" id="KKU05178.1"/>
    </source>
</evidence>
<feature type="domain" description="Galactose-1-phosphate uridyl transferase N-terminal" evidence="9">
    <location>
        <begin position="86"/>
        <end position="156"/>
    </location>
</feature>
<dbReference type="Pfam" id="PF01087">
    <property type="entry name" value="GalP_UDP_transf"/>
    <property type="match status" value="1"/>
</dbReference>
<dbReference type="EMBL" id="LCKT01000002">
    <property type="protein sequence ID" value="KKU05178.1"/>
    <property type="molecule type" value="Genomic_DNA"/>
</dbReference>
<evidence type="ECO:0000313" key="12">
    <source>
        <dbReference type="Proteomes" id="UP000034696"/>
    </source>
</evidence>
<dbReference type="InterPro" id="IPR053177">
    <property type="entry name" value="ADP-glucose_phosphorylase"/>
</dbReference>
<evidence type="ECO:0000259" key="9">
    <source>
        <dbReference type="Pfam" id="PF01087"/>
    </source>
</evidence>
<evidence type="ECO:0000256" key="3">
    <source>
        <dbReference type="ARBA" id="ARBA00022679"/>
    </source>
</evidence>
<keyword evidence="3 11" id="KW-0808">Transferase</keyword>
<dbReference type="GO" id="GO:0006012">
    <property type="term" value="P:galactose metabolic process"/>
    <property type="evidence" value="ECO:0007669"/>
    <property type="project" value="InterPro"/>
</dbReference>
<keyword evidence="6" id="KW-0862">Zinc</keyword>
<evidence type="ECO:0000256" key="1">
    <source>
        <dbReference type="ARBA" id="ARBA00001947"/>
    </source>
</evidence>
<evidence type="ECO:0000256" key="2">
    <source>
        <dbReference type="ARBA" id="ARBA00010951"/>
    </source>
</evidence>
<dbReference type="Gene3D" id="3.30.428.10">
    <property type="entry name" value="HIT-like"/>
    <property type="match status" value="2"/>
</dbReference>
<dbReference type="Pfam" id="PF02744">
    <property type="entry name" value="GalP_UDP_tr_C"/>
    <property type="match status" value="1"/>
</dbReference>
<gene>
    <name evidence="11" type="ORF">UX06_C0002G0004</name>
</gene>
<protein>
    <submittedName>
        <fullName evidence="11">Galactose-1-phosphate uridylyltransferase</fullName>
    </submittedName>
</protein>
<keyword evidence="7" id="KW-0119">Carbohydrate metabolism</keyword>
<keyword evidence="4 11" id="KW-0548">Nucleotidyltransferase</keyword>
<evidence type="ECO:0000256" key="6">
    <source>
        <dbReference type="ARBA" id="ARBA00022833"/>
    </source>
</evidence>
<dbReference type="AlphaFoldDB" id="A0A0G1PIH4"/>
<accession>A0A0G1PIH4</accession>
<feature type="domain" description="Galactose-1-phosphate uridyl transferase C-terminal" evidence="10">
    <location>
        <begin position="167"/>
        <end position="277"/>
    </location>
</feature>